<evidence type="ECO:0000256" key="1">
    <source>
        <dbReference type="ARBA" id="ARBA00009353"/>
    </source>
</evidence>
<evidence type="ECO:0000259" key="3">
    <source>
        <dbReference type="Pfam" id="PF08338"/>
    </source>
</evidence>
<dbReference type="Pfam" id="PF01370">
    <property type="entry name" value="Epimerase"/>
    <property type="match status" value="1"/>
</dbReference>
<evidence type="ECO:0000259" key="2">
    <source>
        <dbReference type="Pfam" id="PF01370"/>
    </source>
</evidence>
<protein>
    <submittedName>
        <fullName evidence="4">Epimerase</fullName>
    </submittedName>
</protein>
<sequence>MKKILITGGSGMIGRKITKQLLRNDYEVAWLSRSSDDEGQKTFIWDISQKVIDPEAIKWADGIIHLAGASVAEKRWTEERKKIILNSRIASTQLLFDAIRVEEDKPKVIISASAVNYYGMDTGETLLTEEDKPGEAFLSEVVKKWEEEVKKIESLHIRTVMLRIGIVLSLEGGALPELLKPPVAAPLGTGEQYMSWIHISDLARMFRYALINDQVHGPYNAAAPKPVKNRELTEKAAKLKGKPFINIGVPAFGLKLFLGEMADMVIGGNKLSTSKIQSAGFKFRYATVDDALGQLFYQYKE</sequence>
<dbReference type="PANTHER" id="PTHR11092:SF0">
    <property type="entry name" value="EPIMERASE FAMILY PROTEIN SDR39U1"/>
    <property type="match status" value="1"/>
</dbReference>
<dbReference type="AlphaFoldDB" id="A0A074LEE0"/>
<gene>
    <name evidence="4" type="ORF">EL17_19650</name>
</gene>
<dbReference type="RefSeq" id="WP_035078409.1">
    <property type="nucleotide sequence ID" value="NZ_JMIH01000028.1"/>
</dbReference>
<dbReference type="Gene3D" id="3.40.50.720">
    <property type="entry name" value="NAD(P)-binding Rossmann-like Domain"/>
    <property type="match status" value="1"/>
</dbReference>
<name>A0A074LEE0_9BACT</name>
<comment type="caution">
    <text evidence="4">The sequence shown here is derived from an EMBL/GenBank/DDBJ whole genome shotgun (WGS) entry which is preliminary data.</text>
</comment>
<dbReference type="EMBL" id="JMIH01000028">
    <property type="protein sequence ID" value="KEO72127.1"/>
    <property type="molecule type" value="Genomic_DNA"/>
</dbReference>
<dbReference type="InterPro" id="IPR013549">
    <property type="entry name" value="DUF1731"/>
</dbReference>
<dbReference type="PANTHER" id="PTHR11092">
    <property type="entry name" value="SUGAR NUCLEOTIDE EPIMERASE RELATED"/>
    <property type="match status" value="1"/>
</dbReference>
<keyword evidence="5" id="KW-1185">Reference proteome</keyword>
<accession>A0A074LEE0</accession>
<dbReference type="Proteomes" id="UP000027821">
    <property type="component" value="Unassembled WGS sequence"/>
</dbReference>
<comment type="similarity">
    <text evidence="1">Belongs to the NAD(P)-dependent epimerase/dehydratase family. SDR39U1 subfamily.</text>
</comment>
<evidence type="ECO:0000313" key="5">
    <source>
        <dbReference type="Proteomes" id="UP000027821"/>
    </source>
</evidence>
<dbReference type="NCBIfam" id="TIGR01777">
    <property type="entry name" value="yfcH"/>
    <property type="match status" value="1"/>
</dbReference>
<dbReference type="STRING" id="1048983.EL17_19650"/>
<evidence type="ECO:0000313" key="4">
    <source>
        <dbReference type="EMBL" id="KEO72127.1"/>
    </source>
</evidence>
<feature type="domain" description="DUF1731" evidence="3">
    <location>
        <begin position="249"/>
        <end position="295"/>
    </location>
</feature>
<dbReference type="SUPFAM" id="SSF51735">
    <property type="entry name" value="NAD(P)-binding Rossmann-fold domains"/>
    <property type="match status" value="1"/>
</dbReference>
<dbReference type="InterPro" id="IPR001509">
    <property type="entry name" value="Epimerase_deHydtase"/>
</dbReference>
<dbReference type="InterPro" id="IPR010099">
    <property type="entry name" value="SDR39U1"/>
</dbReference>
<dbReference type="Pfam" id="PF08338">
    <property type="entry name" value="DUF1731"/>
    <property type="match status" value="1"/>
</dbReference>
<feature type="domain" description="NAD-dependent epimerase/dehydratase" evidence="2">
    <location>
        <begin position="4"/>
        <end position="220"/>
    </location>
</feature>
<dbReference type="InterPro" id="IPR036291">
    <property type="entry name" value="NAD(P)-bd_dom_sf"/>
</dbReference>
<dbReference type="OrthoDB" id="9801773at2"/>
<organism evidence="4 5">
    <name type="scientific">Anditalea andensis</name>
    <dbReference type="NCBI Taxonomy" id="1048983"/>
    <lineage>
        <taxon>Bacteria</taxon>
        <taxon>Pseudomonadati</taxon>
        <taxon>Bacteroidota</taxon>
        <taxon>Cytophagia</taxon>
        <taxon>Cytophagales</taxon>
        <taxon>Cytophagaceae</taxon>
        <taxon>Anditalea</taxon>
    </lineage>
</organism>
<reference evidence="4 5" key="1">
    <citation type="submission" date="2014-04" db="EMBL/GenBank/DDBJ databases">
        <title>Characterization and application of a salt tolerant electro-active bacterium.</title>
        <authorList>
            <person name="Yang L."/>
            <person name="Wei S."/>
            <person name="Tay Q.X.M."/>
        </authorList>
    </citation>
    <scope>NUCLEOTIDE SEQUENCE [LARGE SCALE GENOMIC DNA]</scope>
    <source>
        <strain evidence="4 5">LY1</strain>
    </source>
</reference>
<dbReference type="eggNOG" id="COG1090">
    <property type="taxonomic scope" value="Bacteria"/>
</dbReference>
<proteinExistence type="inferred from homology"/>